<dbReference type="RefSeq" id="WP_220192296.1">
    <property type="nucleotide sequence ID" value="NZ_BNJF01000001.1"/>
</dbReference>
<evidence type="ECO:0000256" key="1">
    <source>
        <dbReference type="SAM" id="Phobius"/>
    </source>
</evidence>
<organism evidence="2 3">
    <name type="scientific">Ktedonospora formicarum</name>
    <dbReference type="NCBI Taxonomy" id="2778364"/>
    <lineage>
        <taxon>Bacteria</taxon>
        <taxon>Bacillati</taxon>
        <taxon>Chloroflexota</taxon>
        <taxon>Ktedonobacteria</taxon>
        <taxon>Ktedonobacterales</taxon>
        <taxon>Ktedonobacteraceae</taxon>
        <taxon>Ktedonospora</taxon>
    </lineage>
</organism>
<keyword evidence="1" id="KW-0472">Membrane</keyword>
<evidence type="ECO:0000313" key="2">
    <source>
        <dbReference type="EMBL" id="GHO42792.1"/>
    </source>
</evidence>
<feature type="transmembrane region" description="Helical" evidence="1">
    <location>
        <begin position="177"/>
        <end position="198"/>
    </location>
</feature>
<reference evidence="2" key="1">
    <citation type="submission" date="2020-10" db="EMBL/GenBank/DDBJ databases">
        <title>Taxonomic study of unclassified bacteria belonging to the class Ktedonobacteria.</title>
        <authorList>
            <person name="Yabe S."/>
            <person name="Wang C.M."/>
            <person name="Zheng Y."/>
            <person name="Sakai Y."/>
            <person name="Cavaletti L."/>
            <person name="Monciardini P."/>
            <person name="Donadio S."/>
        </authorList>
    </citation>
    <scope>NUCLEOTIDE SEQUENCE</scope>
    <source>
        <strain evidence="2">SOSP1-1</strain>
    </source>
</reference>
<feature type="transmembrane region" description="Helical" evidence="1">
    <location>
        <begin position="523"/>
        <end position="547"/>
    </location>
</feature>
<dbReference type="Proteomes" id="UP000612362">
    <property type="component" value="Unassembled WGS sequence"/>
</dbReference>
<keyword evidence="1" id="KW-0812">Transmembrane</keyword>
<dbReference type="AlphaFoldDB" id="A0A8J3MNI6"/>
<protein>
    <submittedName>
        <fullName evidence="2">Uncharacterized protein</fullName>
    </submittedName>
</protein>
<comment type="caution">
    <text evidence="2">The sequence shown here is derived from an EMBL/GenBank/DDBJ whole genome shotgun (WGS) entry which is preliminary data.</text>
</comment>
<feature type="transmembrane region" description="Helical" evidence="1">
    <location>
        <begin position="491"/>
        <end position="511"/>
    </location>
</feature>
<name>A0A8J3MNI6_9CHLR</name>
<keyword evidence="3" id="KW-1185">Reference proteome</keyword>
<feature type="transmembrane region" description="Helical" evidence="1">
    <location>
        <begin position="136"/>
        <end position="156"/>
    </location>
</feature>
<accession>A0A8J3MNI6</accession>
<evidence type="ECO:0000313" key="3">
    <source>
        <dbReference type="Proteomes" id="UP000612362"/>
    </source>
</evidence>
<gene>
    <name evidence="2" type="ORF">KSX_09550</name>
</gene>
<proteinExistence type="predicted"/>
<sequence>MFKVGRWKQQKKRRWWHYLDLIIIVIVLNLLVFATRPLPLLRTALSSITTITHQSSLAASYTGLNTIVIPLTKIIAQADCSDPNLSETDLQKCMEGNNSGGTYTNDKAKIQNPISKGSSLFFFTPLDITVSNSNVLTMWGFVMGIVDAFLVILLMLNGIRIILTGSVFTYSRVIEELPGVLLAIIVAHSSLLFITLIIGTNNSMTTYIYNFAQETPGIHRSHSGFASGKDTKELTLRVFFPYIIANKDKETYYEKLIPIPNPYDAKDQWPGPKAGYGYTGNKGTTDLDITKFNKDMVCTSEKVNFDVSDREYLFGTSANIHDGYLYQSIKGRSENIIRNKDDRKMPQDVLKKLQDMPHKIEEDLSNLSKNDVKWYQDLEDFSTEMTGYENKYLISADSAGSYKDDTDKAISAASQLFNGAGGGNSTNGNDLAGDVIVYKCQPDATGDSFQLVPDDINFTDLFKDLQTLSSGLGAVAKVMAVMLLGQMIIRLFFINLYTVLAPLGIACGALPGKVGQPVVQMWLKGFISIVLVQFVMAIALIVTQILLGEILSFTAGGDPNHIAGNLDNKTLSDLIRIACLYFVFRIPSLLQSAPLRTMTDAGQAMGQAVGMTIAMQIMQIQLVSQVGLSAGSIGTASLGR</sequence>
<dbReference type="EMBL" id="BNJF01000001">
    <property type="protein sequence ID" value="GHO42792.1"/>
    <property type="molecule type" value="Genomic_DNA"/>
</dbReference>
<keyword evidence="1" id="KW-1133">Transmembrane helix</keyword>
<feature type="transmembrane region" description="Helical" evidence="1">
    <location>
        <begin position="15"/>
        <end position="34"/>
    </location>
</feature>